<keyword evidence="2" id="KW-1185">Reference proteome</keyword>
<name>A0A9W6YCG7_9STRA</name>
<organism evidence="1 2">
    <name type="scientific">Phytophthora fragariaefolia</name>
    <dbReference type="NCBI Taxonomy" id="1490495"/>
    <lineage>
        <taxon>Eukaryota</taxon>
        <taxon>Sar</taxon>
        <taxon>Stramenopiles</taxon>
        <taxon>Oomycota</taxon>
        <taxon>Peronosporomycetes</taxon>
        <taxon>Peronosporales</taxon>
        <taxon>Peronosporaceae</taxon>
        <taxon>Phytophthora</taxon>
    </lineage>
</organism>
<sequence length="175" mass="20213">MTQRQPEEWRLPCHPEAVFNDAESAKQAVNLFARDHGYALVCIAELRVPKKYDLRRLIVRRNVSNERQRVMDLRVGSMSRIEHLLNELQGEVYFVGFQQDINLKITHLFFAYVPAINISRENFDVVQLDCTYKTNRYGLSLLNIMGTTGMNTLSTSLMHSSAKKSNRITFGHYSS</sequence>
<dbReference type="Proteomes" id="UP001165121">
    <property type="component" value="Unassembled WGS sequence"/>
</dbReference>
<reference evidence="1" key="1">
    <citation type="submission" date="2023-04" db="EMBL/GenBank/DDBJ databases">
        <title>Phytophthora fragariaefolia NBRC 109709.</title>
        <authorList>
            <person name="Ichikawa N."/>
            <person name="Sato H."/>
            <person name="Tonouchi N."/>
        </authorList>
    </citation>
    <scope>NUCLEOTIDE SEQUENCE</scope>
    <source>
        <strain evidence="1">NBRC 109709</strain>
    </source>
</reference>
<evidence type="ECO:0000313" key="2">
    <source>
        <dbReference type="Proteomes" id="UP001165121"/>
    </source>
</evidence>
<evidence type="ECO:0000313" key="1">
    <source>
        <dbReference type="EMBL" id="GMF58602.1"/>
    </source>
</evidence>
<gene>
    <name evidence="1" type="ORF">Pfra01_002521900</name>
</gene>
<proteinExistence type="predicted"/>
<protein>
    <submittedName>
        <fullName evidence="1">Unnamed protein product</fullName>
    </submittedName>
</protein>
<dbReference type="OrthoDB" id="4367135at2759"/>
<dbReference type="AlphaFoldDB" id="A0A9W6YCG7"/>
<accession>A0A9W6YCG7</accession>
<comment type="caution">
    <text evidence="1">The sequence shown here is derived from an EMBL/GenBank/DDBJ whole genome shotgun (WGS) entry which is preliminary data.</text>
</comment>
<dbReference type="EMBL" id="BSXT01004689">
    <property type="protein sequence ID" value="GMF58602.1"/>
    <property type="molecule type" value="Genomic_DNA"/>
</dbReference>